<feature type="region of interest" description="Disordered" evidence="1">
    <location>
        <begin position="1"/>
        <end position="102"/>
    </location>
</feature>
<keyword evidence="3" id="KW-1185">Reference proteome</keyword>
<feature type="compositionally biased region" description="Low complexity" evidence="1">
    <location>
        <begin position="1"/>
        <end position="23"/>
    </location>
</feature>
<feature type="region of interest" description="Disordered" evidence="1">
    <location>
        <begin position="123"/>
        <end position="190"/>
    </location>
</feature>
<feature type="compositionally biased region" description="Low complexity" evidence="1">
    <location>
        <begin position="144"/>
        <end position="158"/>
    </location>
</feature>
<feature type="region of interest" description="Disordered" evidence="1">
    <location>
        <begin position="205"/>
        <end position="259"/>
    </location>
</feature>
<feature type="compositionally biased region" description="Basic and acidic residues" evidence="1">
    <location>
        <begin position="65"/>
        <end position="74"/>
    </location>
</feature>
<feature type="compositionally biased region" description="Basic and acidic residues" evidence="1">
    <location>
        <begin position="177"/>
        <end position="189"/>
    </location>
</feature>
<protein>
    <submittedName>
        <fullName evidence="2">Uncharacterized protein</fullName>
    </submittedName>
</protein>
<dbReference type="AlphaFoldDB" id="A0A9P6FNB9"/>
<feature type="compositionally biased region" description="Basic and acidic residues" evidence="1">
    <location>
        <begin position="88"/>
        <end position="102"/>
    </location>
</feature>
<feature type="compositionally biased region" description="Low complexity" evidence="1">
    <location>
        <begin position="46"/>
        <end position="59"/>
    </location>
</feature>
<proteinExistence type="predicted"/>
<reference evidence="2" key="1">
    <citation type="journal article" date="2020" name="Fungal Divers.">
        <title>Resolving the Mortierellaceae phylogeny through synthesis of multi-gene phylogenetics and phylogenomics.</title>
        <authorList>
            <person name="Vandepol N."/>
            <person name="Liber J."/>
            <person name="Desiro A."/>
            <person name="Na H."/>
            <person name="Kennedy M."/>
            <person name="Barry K."/>
            <person name="Grigoriev I.V."/>
            <person name="Miller A.N."/>
            <person name="O'Donnell K."/>
            <person name="Stajich J.E."/>
            <person name="Bonito G."/>
        </authorList>
    </citation>
    <scope>NUCLEOTIDE SEQUENCE</scope>
    <source>
        <strain evidence="2">KOD1015</strain>
    </source>
</reference>
<accession>A0A9P6FNB9</accession>
<evidence type="ECO:0000256" key="1">
    <source>
        <dbReference type="SAM" id="MobiDB-lite"/>
    </source>
</evidence>
<name>A0A9P6FNB9_9FUNG</name>
<dbReference type="EMBL" id="JAABOA010004351">
    <property type="protein sequence ID" value="KAF9577806.1"/>
    <property type="molecule type" value="Genomic_DNA"/>
</dbReference>
<evidence type="ECO:0000313" key="2">
    <source>
        <dbReference type="EMBL" id="KAF9577806.1"/>
    </source>
</evidence>
<evidence type="ECO:0000313" key="3">
    <source>
        <dbReference type="Proteomes" id="UP000780801"/>
    </source>
</evidence>
<gene>
    <name evidence="2" type="ORF">BGW38_006748</name>
</gene>
<sequence length="268" mass="27593">MSRSKAQAAKNSAAANAAAKSASVDQAVPVVADSVMAESQQEKPNSSSSSSSQPSTLSGSRKRGRDQGARRGEASQEDDQIGDSGEAAEAKAWEQDLETHESSLKAVEALSLTDKAVGSFHSQGAWNMTDRSPAEQPGSRDLGHGSSNIGSSNNNGSSDNHRLQPPSQPFPVDSPEVNDRAKSWEDEPRIGVSSLGIAVAAVAPLPAKGEDESEDSTMREQGFAGSGPRAVQAGVFADGGMATQSPAQTAPPSPPDAGRKLALSFLLA</sequence>
<dbReference type="Proteomes" id="UP000780801">
    <property type="component" value="Unassembled WGS sequence"/>
</dbReference>
<organism evidence="2 3">
    <name type="scientific">Lunasporangiospora selenospora</name>
    <dbReference type="NCBI Taxonomy" id="979761"/>
    <lineage>
        <taxon>Eukaryota</taxon>
        <taxon>Fungi</taxon>
        <taxon>Fungi incertae sedis</taxon>
        <taxon>Mucoromycota</taxon>
        <taxon>Mortierellomycotina</taxon>
        <taxon>Mortierellomycetes</taxon>
        <taxon>Mortierellales</taxon>
        <taxon>Mortierellaceae</taxon>
        <taxon>Lunasporangiospora</taxon>
    </lineage>
</organism>
<comment type="caution">
    <text evidence="2">The sequence shown here is derived from an EMBL/GenBank/DDBJ whole genome shotgun (WGS) entry which is preliminary data.</text>
</comment>